<proteinExistence type="predicted"/>
<organism evidence="1 2">
    <name type="scientific">Trifolium medium</name>
    <dbReference type="NCBI Taxonomy" id="97028"/>
    <lineage>
        <taxon>Eukaryota</taxon>
        <taxon>Viridiplantae</taxon>
        <taxon>Streptophyta</taxon>
        <taxon>Embryophyta</taxon>
        <taxon>Tracheophyta</taxon>
        <taxon>Spermatophyta</taxon>
        <taxon>Magnoliopsida</taxon>
        <taxon>eudicotyledons</taxon>
        <taxon>Gunneridae</taxon>
        <taxon>Pentapetalae</taxon>
        <taxon>rosids</taxon>
        <taxon>fabids</taxon>
        <taxon>Fabales</taxon>
        <taxon>Fabaceae</taxon>
        <taxon>Papilionoideae</taxon>
        <taxon>50 kb inversion clade</taxon>
        <taxon>NPAAA clade</taxon>
        <taxon>Hologalegina</taxon>
        <taxon>IRL clade</taxon>
        <taxon>Trifolieae</taxon>
        <taxon>Trifolium</taxon>
    </lineage>
</organism>
<protein>
    <submittedName>
        <fullName evidence="1">Uncharacterized protein</fullName>
    </submittedName>
</protein>
<accession>A0A392UDY8</accession>
<comment type="caution">
    <text evidence="1">The sequence shown here is derived from an EMBL/GenBank/DDBJ whole genome shotgun (WGS) entry which is preliminary data.</text>
</comment>
<dbReference type="Proteomes" id="UP000265520">
    <property type="component" value="Unassembled WGS sequence"/>
</dbReference>
<feature type="non-terminal residue" evidence="1">
    <location>
        <position position="1"/>
    </location>
</feature>
<name>A0A392UDY8_9FABA</name>
<evidence type="ECO:0000313" key="1">
    <source>
        <dbReference type="EMBL" id="MCI69945.1"/>
    </source>
</evidence>
<dbReference type="EMBL" id="LXQA010765774">
    <property type="protein sequence ID" value="MCI69945.1"/>
    <property type="molecule type" value="Genomic_DNA"/>
</dbReference>
<sequence>VKGLKWWEDALKATGLYGLANTGYSRLEMAWGDNQLPYAERGDDSDTG</sequence>
<evidence type="ECO:0000313" key="2">
    <source>
        <dbReference type="Proteomes" id="UP000265520"/>
    </source>
</evidence>
<reference evidence="1 2" key="1">
    <citation type="journal article" date="2018" name="Front. Plant Sci.">
        <title>Red Clover (Trifolium pratense) and Zigzag Clover (T. medium) - A Picture of Genomic Similarities and Differences.</title>
        <authorList>
            <person name="Dluhosova J."/>
            <person name="Istvanek J."/>
            <person name="Nedelnik J."/>
            <person name="Repkova J."/>
        </authorList>
    </citation>
    <scope>NUCLEOTIDE SEQUENCE [LARGE SCALE GENOMIC DNA]</scope>
    <source>
        <strain evidence="2">cv. 10/8</strain>
        <tissue evidence="1">Leaf</tissue>
    </source>
</reference>
<dbReference type="AlphaFoldDB" id="A0A392UDY8"/>
<keyword evidence="2" id="KW-1185">Reference proteome</keyword>